<evidence type="ECO:0000256" key="7">
    <source>
        <dbReference type="ARBA" id="ARBA00022777"/>
    </source>
</evidence>
<dbReference type="InterPro" id="IPR036097">
    <property type="entry name" value="HisK_dim/P_sf"/>
</dbReference>
<evidence type="ECO:0000256" key="10">
    <source>
        <dbReference type="ARBA" id="ARBA00023136"/>
    </source>
</evidence>
<evidence type="ECO:0000259" key="13">
    <source>
        <dbReference type="PROSITE" id="PS50109"/>
    </source>
</evidence>
<evidence type="ECO:0000256" key="5">
    <source>
        <dbReference type="ARBA" id="ARBA00022679"/>
    </source>
</evidence>
<dbReference type="PANTHER" id="PTHR45436">
    <property type="entry name" value="SENSOR HISTIDINE KINASE YKOH"/>
    <property type="match status" value="1"/>
</dbReference>
<comment type="subcellular location">
    <subcellularLocation>
        <location evidence="2">Cell membrane</location>
    </subcellularLocation>
</comment>
<dbReference type="EMBL" id="JBHTIM010000001">
    <property type="protein sequence ID" value="MFD0781025.1"/>
    <property type="molecule type" value="Genomic_DNA"/>
</dbReference>
<dbReference type="InterPro" id="IPR005467">
    <property type="entry name" value="His_kinase_dom"/>
</dbReference>
<keyword evidence="5" id="KW-0808">Transferase</keyword>
<feature type="region of interest" description="Disordered" evidence="11">
    <location>
        <begin position="474"/>
        <end position="495"/>
    </location>
</feature>
<keyword evidence="4" id="KW-0597">Phosphoprotein</keyword>
<evidence type="ECO:0000256" key="4">
    <source>
        <dbReference type="ARBA" id="ARBA00022553"/>
    </source>
</evidence>
<keyword evidence="10 12" id="KW-0472">Membrane</keyword>
<evidence type="ECO:0000256" key="12">
    <source>
        <dbReference type="SAM" id="Phobius"/>
    </source>
</evidence>
<feature type="transmembrane region" description="Helical" evidence="12">
    <location>
        <begin position="17"/>
        <end position="40"/>
    </location>
</feature>
<keyword evidence="7 15" id="KW-0418">Kinase</keyword>
<evidence type="ECO:0000256" key="1">
    <source>
        <dbReference type="ARBA" id="ARBA00000085"/>
    </source>
</evidence>
<evidence type="ECO:0000313" key="16">
    <source>
        <dbReference type="Proteomes" id="UP001597042"/>
    </source>
</evidence>
<dbReference type="PRINTS" id="PR00344">
    <property type="entry name" value="BCTRLSENSOR"/>
</dbReference>
<dbReference type="SMART" id="SM00304">
    <property type="entry name" value="HAMP"/>
    <property type="match status" value="1"/>
</dbReference>
<sequence length="495" mass="52553">MTSPRPARRPWTLQRRLIVTVVSIVSLIMVVVAVATSALLGQALEARLNSQVDSLVQRTQSWVRPMLQSGMTAAEILEQQPPYPGFLLAIEAVAGEPTGAVTDADRGVIALTDAQIAELADGLGAPSARSVALDGLGSFRVTGFQVGEAVIVVGVSRADVNATIAQMFTTIGLLTAGGLLLLAAATAWTIRAGLAPLRDIAATADRVSRQPLAEGDVTIAARVPEAQSDPRTEVGQVGAALNTLLDHVSTSLDARQRNEERMRAFVADASHELRTPLASIRGYSELSLRDRELSETTQASLERIQAQSLRMTALVEDLLLLARLDEGQELVYGAVDLSRLAIDAIGDAQVAGGDHTWLLELDDEPVVVAGDTGRLHQVVANLLANARVHTPPGTTVTLSVRRDDDEAVVRVHDDGPGIAPSVTDELFERFSRADRSRARQTGGTGLGLSIARAIADAHEGRLVVRSEPGDTTFELRVPAARPADPPADESDLNTR</sequence>
<evidence type="ECO:0000313" key="15">
    <source>
        <dbReference type="EMBL" id="MFD0781025.1"/>
    </source>
</evidence>
<dbReference type="GO" id="GO:0016301">
    <property type="term" value="F:kinase activity"/>
    <property type="evidence" value="ECO:0007669"/>
    <property type="project" value="UniProtKB-KW"/>
</dbReference>
<evidence type="ECO:0000256" key="3">
    <source>
        <dbReference type="ARBA" id="ARBA00012438"/>
    </source>
</evidence>
<evidence type="ECO:0000256" key="9">
    <source>
        <dbReference type="ARBA" id="ARBA00023012"/>
    </source>
</evidence>
<dbReference type="Gene3D" id="6.10.340.10">
    <property type="match status" value="1"/>
</dbReference>
<dbReference type="SMART" id="SM00387">
    <property type="entry name" value="HATPase_c"/>
    <property type="match status" value="1"/>
</dbReference>
<dbReference type="InterPro" id="IPR050428">
    <property type="entry name" value="TCS_sensor_his_kinase"/>
</dbReference>
<dbReference type="InterPro" id="IPR036890">
    <property type="entry name" value="HATPase_C_sf"/>
</dbReference>
<dbReference type="Pfam" id="PF00512">
    <property type="entry name" value="HisKA"/>
    <property type="match status" value="1"/>
</dbReference>
<reference evidence="16" key="1">
    <citation type="journal article" date="2019" name="Int. J. Syst. Evol. Microbiol.">
        <title>The Global Catalogue of Microorganisms (GCM) 10K type strain sequencing project: providing services to taxonomists for standard genome sequencing and annotation.</title>
        <authorList>
            <consortium name="The Broad Institute Genomics Platform"/>
            <consortium name="The Broad Institute Genome Sequencing Center for Infectious Disease"/>
            <person name="Wu L."/>
            <person name="Ma J."/>
        </authorList>
    </citation>
    <scope>NUCLEOTIDE SEQUENCE [LARGE SCALE GENOMIC DNA]</scope>
    <source>
        <strain evidence="16">CCUG 50754</strain>
    </source>
</reference>
<dbReference type="CDD" id="cd00082">
    <property type="entry name" value="HisKA"/>
    <property type="match status" value="1"/>
</dbReference>
<comment type="caution">
    <text evidence="15">The sequence shown here is derived from an EMBL/GenBank/DDBJ whole genome shotgun (WGS) entry which is preliminary data.</text>
</comment>
<evidence type="ECO:0000256" key="6">
    <source>
        <dbReference type="ARBA" id="ARBA00022692"/>
    </source>
</evidence>
<dbReference type="Pfam" id="PF00672">
    <property type="entry name" value="HAMP"/>
    <property type="match status" value="1"/>
</dbReference>
<dbReference type="Proteomes" id="UP001597042">
    <property type="component" value="Unassembled WGS sequence"/>
</dbReference>
<dbReference type="SUPFAM" id="SSF55874">
    <property type="entry name" value="ATPase domain of HSP90 chaperone/DNA topoisomerase II/histidine kinase"/>
    <property type="match status" value="1"/>
</dbReference>
<dbReference type="CDD" id="cd06225">
    <property type="entry name" value="HAMP"/>
    <property type="match status" value="1"/>
</dbReference>
<dbReference type="SUPFAM" id="SSF47384">
    <property type="entry name" value="Homodimeric domain of signal transducing histidine kinase"/>
    <property type="match status" value="1"/>
</dbReference>
<dbReference type="SMART" id="SM00388">
    <property type="entry name" value="HisKA"/>
    <property type="match status" value="1"/>
</dbReference>
<gene>
    <name evidence="15" type="ORF">ACFQZV_06895</name>
</gene>
<evidence type="ECO:0000259" key="14">
    <source>
        <dbReference type="PROSITE" id="PS50885"/>
    </source>
</evidence>
<feature type="domain" description="HAMP" evidence="14">
    <location>
        <begin position="191"/>
        <end position="253"/>
    </location>
</feature>
<protein>
    <recommendedName>
        <fullName evidence="3">histidine kinase</fullName>
        <ecNumber evidence="3">2.7.13.3</ecNumber>
    </recommendedName>
</protein>
<evidence type="ECO:0000256" key="8">
    <source>
        <dbReference type="ARBA" id="ARBA00022989"/>
    </source>
</evidence>
<keyword evidence="16" id="KW-1185">Reference proteome</keyword>
<keyword evidence="6 12" id="KW-0812">Transmembrane</keyword>
<proteinExistence type="predicted"/>
<name>A0ABW2ZRA4_9MICO</name>
<dbReference type="InterPro" id="IPR004358">
    <property type="entry name" value="Sig_transdc_His_kin-like_C"/>
</dbReference>
<dbReference type="RefSeq" id="WP_378750363.1">
    <property type="nucleotide sequence ID" value="NZ_JBHSSV010000002.1"/>
</dbReference>
<dbReference type="InterPro" id="IPR003661">
    <property type="entry name" value="HisK_dim/P_dom"/>
</dbReference>
<keyword evidence="8 12" id="KW-1133">Transmembrane helix</keyword>
<dbReference type="EC" id="2.7.13.3" evidence="3"/>
<evidence type="ECO:0000256" key="11">
    <source>
        <dbReference type="SAM" id="MobiDB-lite"/>
    </source>
</evidence>
<dbReference type="PROSITE" id="PS50885">
    <property type="entry name" value="HAMP"/>
    <property type="match status" value="1"/>
</dbReference>
<dbReference type="CDD" id="cd00075">
    <property type="entry name" value="HATPase"/>
    <property type="match status" value="1"/>
</dbReference>
<dbReference type="Gene3D" id="3.30.565.10">
    <property type="entry name" value="Histidine kinase-like ATPase, C-terminal domain"/>
    <property type="match status" value="1"/>
</dbReference>
<feature type="domain" description="Histidine kinase" evidence="13">
    <location>
        <begin position="268"/>
        <end position="481"/>
    </location>
</feature>
<dbReference type="PANTHER" id="PTHR45436:SF5">
    <property type="entry name" value="SENSOR HISTIDINE KINASE TRCS"/>
    <property type="match status" value="1"/>
</dbReference>
<dbReference type="Pfam" id="PF02518">
    <property type="entry name" value="HATPase_c"/>
    <property type="match status" value="1"/>
</dbReference>
<organism evidence="15 16">
    <name type="scientific">Microbacterium koreense</name>
    <dbReference type="NCBI Taxonomy" id="323761"/>
    <lineage>
        <taxon>Bacteria</taxon>
        <taxon>Bacillati</taxon>
        <taxon>Actinomycetota</taxon>
        <taxon>Actinomycetes</taxon>
        <taxon>Micrococcales</taxon>
        <taxon>Microbacteriaceae</taxon>
        <taxon>Microbacterium</taxon>
    </lineage>
</organism>
<dbReference type="InterPro" id="IPR003660">
    <property type="entry name" value="HAMP_dom"/>
</dbReference>
<comment type="catalytic activity">
    <reaction evidence="1">
        <text>ATP + protein L-histidine = ADP + protein N-phospho-L-histidine.</text>
        <dbReference type="EC" id="2.7.13.3"/>
    </reaction>
</comment>
<keyword evidence="9" id="KW-0902">Two-component regulatory system</keyword>
<evidence type="ECO:0000256" key="2">
    <source>
        <dbReference type="ARBA" id="ARBA00004236"/>
    </source>
</evidence>
<accession>A0ABW2ZRA4</accession>
<dbReference type="Gene3D" id="1.10.287.130">
    <property type="match status" value="1"/>
</dbReference>
<dbReference type="PROSITE" id="PS50109">
    <property type="entry name" value="HIS_KIN"/>
    <property type="match status" value="1"/>
</dbReference>
<dbReference type="InterPro" id="IPR003594">
    <property type="entry name" value="HATPase_dom"/>
</dbReference>
<feature type="compositionally biased region" description="Acidic residues" evidence="11">
    <location>
        <begin position="486"/>
        <end position="495"/>
    </location>
</feature>